<proteinExistence type="predicted"/>
<dbReference type="RefSeq" id="WP_131365309.1">
    <property type="nucleotide sequence ID" value="NZ_SJKB01000020.1"/>
</dbReference>
<name>A0A4R0K4G2_9ACTN</name>
<keyword evidence="1" id="KW-1133">Transmembrane helix</keyword>
<accession>A0A4R0K4G2</accession>
<protein>
    <recommendedName>
        <fullName evidence="4">Integral membrane protein</fullName>
    </recommendedName>
</protein>
<gene>
    <name evidence="2" type="ORF">E0H73_39300</name>
</gene>
<keyword evidence="1" id="KW-0472">Membrane</keyword>
<evidence type="ECO:0000256" key="1">
    <source>
        <dbReference type="SAM" id="Phobius"/>
    </source>
</evidence>
<feature type="transmembrane region" description="Helical" evidence="1">
    <location>
        <begin position="40"/>
        <end position="58"/>
    </location>
</feature>
<sequence>MKKPLMVVLGVVVALLGLLFTLQGADVIGGSAMSGTTFWTVAGPIIIVIGLVVAAVGVRGRTR</sequence>
<evidence type="ECO:0000313" key="2">
    <source>
        <dbReference type="EMBL" id="TCC54200.1"/>
    </source>
</evidence>
<keyword evidence="1" id="KW-0812">Transmembrane</keyword>
<comment type="caution">
    <text evidence="2">The sequence shown here is derived from an EMBL/GenBank/DDBJ whole genome shotgun (WGS) entry which is preliminary data.</text>
</comment>
<evidence type="ECO:0008006" key="4">
    <source>
        <dbReference type="Google" id="ProtNLM"/>
    </source>
</evidence>
<evidence type="ECO:0000313" key="3">
    <source>
        <dbReference type="Proteomes" id="UP000291144"/>
    </source>
</evidence>
<dbReference type="EMBL" id="SJKB01000020">
    <property type="protein sequence ID" value="TCC54200.1"/>
    <property type="molecule type" value="Genomic_DNA"/>
</dbReference>
<dbReference type="AlphaFoldDB" id="A0A4R0K4G2"/>
<dbReference type="Proteomes" id="UP000291144">
    <property type="component" value="Unassembled WGS sequence"/>
</dbReference>
<keyword evidence="3" id="KW-1185">Reference proteome</keyword>
<reference evidence="2 3" key="1">
    <citation type="submission" date="2019-02" db="EMBL/GenBank/DDBJ databases">
        <title>Kribbella capetownensis sp. nov. and Kribbella speibonae sp. nov., isolated from soil.</title>
        <authorList>
            <person name="Curtis S.M."/>
            <person name="Norton I."/>
            <person name="Everest G.J."/>
            <person name="Meyers P.R."/>
        </authorList>
    </citation>
    <scope>NUCLEOTIDE SEQUENCE [LARGE SCALE GENOMIC DNA]</scope>
    <source>
        <strain evidence="2 3">NRRL B-24813</strain>
    </source>
</reference>
<organism evidence="2 3">
    <name type="scientific">Kribbella pittospori</name>
    <dbReference type="NCBI Taxonomy" id="722689"/>
    <lineage>
        <taxon>Bacteria</taxon>
        <taxon>Bacillati</taxon>
        <taxon>Actinomycetota</taxon>
        <taxon>Actinomycetes</taxon>
        <taxon>Propionibacteriales</taxon>
        <taxon>Kribbellaceae</taxon>
        <taxon>Kribbella</taxon>
    </lineage>
</organism>